<evidence type="ECO:0000313" key="2">
    <source>
        <dbReference type="Proteomes" id="UP000612349"/>
    </source>
</evidence>
<evidence type="ECO:0000313" key="1">
    <source>
        <dbReference type="EMBL" id="GGD78209.1"/>
    </source>
</evidence>
<dbReference type="AlphaFoldDB" id="A0A917DWJ3"/>
<accession>A0A917DWJ3</accession>
<dbReference type="GO" id="GO:0003677">
    <property type="term" value="F:DNA binding"/>
    <property type="evidence" value="ECO:0007669"/>
    <property type="project" value="InterPro"/>
</dbReference>
<dbReference type="GO" id="GO:0006260">
    <property type="term" value="P:DNA replication"/>
    <property type="evidence" value="ECO:0007669"/>
    <property type="project" value="InterPro"/>
</dbReference>
<dbReference type="Pfam" id="PF04364">
    <property type="entry name" value="DNA_pol3_chi"/>
    <property type="match status" value="1"/>
</dbReference>
<organism evidence="1 2">
    <name type="scientific">Croceicoccus mobilis</name>
    <dbReference type="NCBI Taxonomy" id="1703339"/>
    <lineage>
        <taxon>Bacteria</taxon>
        <taxon>Pseudomonadati</taxon>
        <taxon>Pseudomonadota</taxon>
        <taxon>Alphaproteobacteria</taxon>
        <taxon>Sphingomonadales</taxon>
        <taxon>Erythrobacteraceae</taxon>
        <taxon>Croceicoccus</taxon>
    </lineage>
</organism>
<dbReference type="SUPFAM" id="SSF102400">
    <property type="entry name" value="DNA polymerase III chi subunit"/>
    <property type="match status" value="1"/>
</dbReference>
<reference evidence="1" key="1">
    <citation type="journal article" date="2014" name="Int. J. Syst. Evol. Microbiol.">
        <title>Complete genome sequence of Corynebacterium casei LMG S-19264T (=DSM 44701T), isolated from a smear-ripened cheese.</title>
        <authorList>
            <consortium name="US DOE Joint Genome Institute (JGI-PGF)"/>
            <person name="Walter F."/>
            <person name="Albersmeier A."/>
            <person name="Kalinowski J."/>
            <person name="Ruckert C."/>
        </authorList>
    </citation>
    <scope>NUCLEOTIDE SEQUENCE</scope>
    <source>
        <strain evidence="1">CGMCC 1.15360</strain>
    </source>
</reference>
<dbReference type="InterPro" id="IPR007459">
    <property type="entry name" value="DNA_pol3_chi"/>
</dbReference>
<protein>
    <submittedName>
        <fullName evidence="1">DNA polymerase III subunit chi</fullName>
    </submittedName>
</protein>
<reference evidence="1" key="2">
    <citation type="submission" date="2020-09" db="EMBL/GenBank/DDBJ databases">
        <authorList>
            <person name="Sun Q."/>
            <person name="Zhou Y."/>
        </authorList>
    </citation>
    <scope>NUCLEOTIDE SEQUENCE</scope>
    <source>
        <strain evidence="1">CGMCC 1.15360</strain>
    </source>
</reference>
<dbReference type="InterPro" id="IPR036768">
    <property type="entry name" value="PolIII_chi_sf"/>
</dbReference>
<comment type="caution">
    <text evidence="1">The sequence shown here is derived from an EMBL/GenBank/DDBJ whole genome shotgun (WGS) entry which is preliminary data.</text>
</comment>
<dbReference type="OrthoDB" id="9795973at2"/>
<name>A0A917DWJ3_9SPHN</name>
<dbReference type="Proteomes" id="UP000612349">
    <property type="component" value="Unassembled WGS sequence"/>
</dbReference>
<gene>
    <name evidence="1" type="ORF">GCM10010990_30040</name>
</gene>
<dbReference type="EMBL" id="BMIP01000007">
    <property type="protein sequence ID" value="GGD78209.1"/>
    <property type="molecule type" value="Genomic_DNA"/>
</dbReference>
<keyword evidence="2" id="KW-1185">Reference proteome</keyword>
<dbReference type="Gene3D" id="3.40.50.10110">
    <property type="entry name" value="DNA polymerase III subunit chi"/>
    <property type="match status" value="1"/>
</dbReference>
<dbReference type="RefSeq" id="WP_082922005.1">
    <property type="nucleotide sequence ID" value="NZ_BMIP01000007.1"/>
</dbReference>
<proteinExistence type="predicted"/>
<dbReference type="GO" id="GO:0003887">
    <property type="term" value="F:DNA-directed DNA polymerase activity"/>
    <property type="evidence" value="ECO:0007669"/>
    <property type="project" value="InterPro"/>
</dbReference>
<sequence>MARVDFYHLTRDGAPTALAMLAGKVLGAGQRLLAVDGEEAGREALSRALWEADGFLANGIASDTANDPRQPVLISATATSAANGATIVALADGQWREEALSFDRVLLLFDEANIAGARQCWRDLGQADGVERHYWSQDERGRWREGP</sequence>